<comment type="caution">
    <text evidence="2">The sequence shown here is derived from an EMBL/GenBank/DDBJ whole genome shotgun (WGS) entry which is preliminary data.</text>
</comment>
<organism evidence="2 3">
    <name type="scientific">Coleophoma cylindrospora</name>
    <dbReference type="NCBI Taxonomy" id="1849047"/>
    <lineage>
        <taxon>Eukaryota</taxon>
        <taxon>Fungi</taxon>
        <taxon>Dikarya</taxon>
        <taxon>Ascomycota</taxon>
        <taxon>Pezizomycotina</taxon>
        <taxon>Leotiomycetes</taxon>
        <taxon>Helotiales</taxon>
        <taxon>Dermateaceae</taxon>
        <taxon>Coleophoma</taxon>
    </lineage>
</organism>
<keyword evidence="2" id="KW-0830">Ubiquinone</keyword>
<name>A0A3D8SF58_9HELO</name>
<evidence type="ECO:0000313" key="2">
    <source>
        <dbReference type="EMBL" id="RDW84388.1"/>
    </source>
</evidence>
<sequence length="177" mass="19721">MFALRRKAVQSADRLGAVAGRSTRRYSSKTADEAHHDHHHHAGPKDEPLGTQFFFVLALIPASLAVYSASKPSADGSPSGLSKIIDSYSQYKEQWMARNTLHTTMIEQAAFDRNLFQSVEKSQVYDLKFPEVFNVGSPYNNIAGNRARTLEEAVAVYEKQRADEQERTLAAMAEKSS</sequence>
<gene>
    <name evidence="2" type="ORF">BP6252_01978</name>
</gene>
<protein>
    <submittedName>
        <fullName evidence="2">Putative NADH-ubiquinone oxidoreductase subunit 1</fullName>
    </submittedName>
</protein>
<accession>A0A3D8SF58</accession>
<dbReference type="AlphaFoldDB" id="A0A3D8SF58"/>
<dbReference type="STRING" id="1849047.A0A3D8SF58"/>
<evidence type="ECO:0000256" key="1">
    <source>
        <dbReference type="SAM" id="MobiDB-lite"/>
    </source>
</evidence>
<dbReference type="Proteomes" id="UP000256645">
    <property type="component" value="Unassembled WGS sequence"/>
</dbReference>
<feature type="region of interest" description="Disordered" evidence="1">
    <location>
        <begin position="19"/>
        <end position="44"/>
    </location>
</feature>
<dbReference type="PANTHER" id="PTHR42100:SF1">
    <property type="entry name" value="OXIDOREDUCTASE 178 KDA SUBUNIT, PUTATIVE (AFU_ORTHOLOGUE AFUA_8G04320)-RELATED"/>
    <property type="match status" value="1"/>
</dbReference>
<dbReference type="GO" id="GO:0005739">
    <property type="term" value="C:mitochondrion"/>
    <property type="evidence" value="ECO:0007669"/>
    <property type="project" value="InterPro"/>
</dbReference>
<proteinExistence type="predicted"/>
<reference evidence="2 3" key="1">
    <citation type="journal article" date="2018" name="IMA Fungus">
        <title>IMA Genome-F 9: Draft genome sequence of Annulohypoxylon stygium, Aspergillus mulundensis, Berkeleyomyces basicola (syn. Thielaviopsis basicola), Ceratocystis smalleyi, two Cercospora beticola strains, Coleophoma cylindrospora, Fusarium fracticaudum, Phialophora cf. hyalina, and Morchella septimelata.</title>
        <authorList>
            <person name="Wingfield B.D."/>
            <person name="Bills G.F."/>
            <person name="Dong Y."/>
            <person name="Huang W."/>
            <person name="Nel W.J."/>
            <person name="Swalarsk-Parry B.S."/>
            <person name="Vaghefi N."/>
            <person name="Wilken P.M."/>
            <person name="An Z."/>
            <person name="de Beer Z.W."/>
            <person name="De Vos L."/>
            <person name="Chen L."/>
            <person name="Duong T.A."/>
            <person name="Gao Y."/>
            <person name="Hammerbacher A."/>
            <person name="Kikkert J.R."/>
            <person name="Li Y."/>
            <person name="Li H."/>
            <person name="Li K."/>
            <person name="Li Q."/>
            <person name="Liu X."/>
            <person name="Ma X."/>
            <person name="Naidoo K."/>
            <person name="Pethybridge S.J."/>
            <person name="Sun J."/>
            <person name="Steenkamp E.T."/>
            <person name="van der Nest M.A."/>
            <person name="van Wyk S."/>
            <person name="Wingfield M.J."/>
            <person name="Xiong C."/>
            <person name="Yue Q."/>
            <person name="Zhang X."/>
        </authorList>
    </citation>
    <scope>NUCLEOTIDE SEQUENCE [LARGE SCALE GENOMIC DNA]</scope>
    <source>
        <strain evidence="2 3">BP6252</strain>
    </source>
</reference>
<evidence type="ECO:0000313" key="3">
    <source>
        <dbReference type="Proteomes" id="UP000256645"/>
    </source>
</evidence>
<dbReference type="PANTHER" id="PTHR42100">
    <property type="entry name" value="OXIDOREDUCTASE 178 KDA SUBUNIT, PUTATIVE (AFU_ORTHOLOGUE AFUA_8G04320)-RELATED"/>
    <property type="match status" value="1"/>
</dbReference>
<dbReference type="EMBL" id="PDLM01000002">
    <property type="protein sequence ID" value="RDW84388.1"/>
    <property type="molecule type" value="Genomic_DNA"/>
</dbReference>
<dbReference type="InterPro" id="IPR034444">
    <property type="entry name" value="Nuo17.8"/>
</dbReference>
<keyword evidence="3" id="KW-1185">Reference proteome</keyword>
<dbReference type="OrthoDB" id="2120038at2759"/>